<reference evidence="2 3" key="1">
    <citation type="submission" date="2024-02" db="EMBL/GenBank/DDBJ databases">
        <title>Deinococcus xinjiangensis NBRC 107630.</title>
        <authorList>
            <person name="Ichikawa N."/>
            <person name="Katano-Makiyama Y."/>
            <person name="Hidaka K."/>
        </authorList>
    </citation>
    <scope>NUCLEOTIDE SEQUENCE [LARGE SCALE GENOMIC DNA]</scope>
    <source>
        <strain evidence="2 3">NBRC 107630</strain>
    </source>
</reference>
<proteinExistence type="predicted"/>
<feature type="signal peptide" evidence="1">
    <location>
        <begin position="1"/>
        <end position="20"/>
    </location>
</feature>
<feature type="chain" id="PRO_5045872760" description="Lipoprotein" evidence="1">
    <location>
        <begin position="21"/>
        <end position="164"/>
    </location>
</feature>
<evidence type="ECO:0000313" key="3">
    <source>
        <dbReference type="Proteomes" id="UP001458946"/>
    </source>
</evidence>
<organism evidence="2 3">
    <name type="scientific">Deinococcus xinjiangensis</name>
    <dbReference type="NCBI Taxonomy" id="457454"/>
    <lineage>
        <taxon>Bacteria</taxon>
        <taxon>Thermotogati</taxon>
        <taxon>Deinococcota</taxon>
        <taxon>Deinococci</taxon>
        <taxon>Deinococcales</taxon>
        <taxon>Deinococcaceae</taxon>
        <taxon>Deinococcus</taxon>
    </lineage>
</organism>
<accession>A0ABP9VBU1</accession>
<gene>
    <name evidence="2" type="ORF">Dxin01_01245</name>
</gene>
<dbReference type="EMBL" id="BAABRN010000010">
    <property type="protein sequence ID" value="GAA5501513.1"/>
    <property type="molecule type" value="Genomic_DNA"/>
</dbReference>
<sequence>MKRSLLLCGAAALLASCAPSVTGPVVGRIVNSKTGAEGQVSFTRGTLKPRLGDPFSPDNAVIAIGGQTYTGRTVLIDGGAVRTPSNWDMSFGFGGGRAVNDGFFGWGTRLNTPQRTDLARTGNLIAKTAGANPSVLTCTLTVDVYEHGVGDCTDSSGTKYAMQF</sequence>
<name>A0ABP9VBU1_9DEIO</name>
<dbReference type="PROSITE" id="PS51257">
    <property type="entry name" value="PROKAR_LIPOPROTEIN"/>
    <property type="match status" value="1"/>
</dbReference>
<keyword evidence="3" id="KW-1185">Reference proteome</keyword>
<keyword evidence="1" id="KW-0732">Signal</keyword>
<evidence type="ECO:0000256" key="1">
    <source>
        <dbReference type="SAM" id="SignalP"/>
    </source>
</evidence>
<protein>
    <recommendedName>
        <fullName evidence="4">Lipoprotein</fullName>
    </recommendedName>
</protein>
<dbReference type="Proteomes" id="UP001458946">
    <property type="component" value="Unassembled WGS sequence"/>
</dbReference>
<evidence type="ECO:0008006" key="4">
    <source>
        <dbReference type="Google" id="ProtNLM"/>
    </source>
</evidence>
<comment type="caution">
    <text evidence="2">The sequence shown here is derived from an EMBL/GenBank/DDBJ whole genome shotgun (WGS) entry which is preliminary data.</text>
</comment>
<dbReference type="RefSeq" id="WP_353541485.1">
    <property type="nucleotide sequence ID" value="NZ_BAABRN010000010.1"/>
</dbReference>
<evidence type="ECO:0000313" key="2">
    <source>
        <dbReference type="EMBL" id="GAA5501513.1"/>
    </source>
</evidence>